<sequence length="229" mass="24860">MRKAIGFGLLFAVPVTALAFVVREKLLPVIEIDQRAIIAATDVTRANPGLRTALLVWQEMTQPRWLYILATLLCVWVWRRYGLTSRAIWAFVTMMVAWNLQLVLKEVVRRARPVVSDPVSHAPGYSFPSGHAANVAAVATAVILLVWPICSPRARGVVIGVSAGVVLVTMLDRVFLGVHFPSDVVGGLMFGVGLVTASYLGYVGWNPARPNDTPPPEGHSGPESSKGLR</sequence>
<feature type="transmembrane region" description="Helical" evidence="2">
    <location>
        <begin position="157"/>
        <end position="178"/>
    </location>
</feature>
<name>W9GDE3_9MICO</name>
<dbReference type="PANTHER" id="PTHR14969:SF13">
    <property type="entry name" value="AT30094P"/>
    <property type="match status" value="1"/>
</dbReference>
<gene>
    <name evidence="4" type="ORF">N865_18580</name>
</gene>
<feature type="transmembrane region" description="Helical" evidence="2">
    <location>
        <begin position="131"/>
        <end position="150"/>
    </location>
</feature>
<evidence type="ECO:0000313" key="4">
    <source>
        <dbReference type="EMBL" id="EWT03237.1"/>
    </source>
</evidence>
<organism evidence="4 5">
    <name type="scientific">Intrasporangium oryzae NRRL B-24470</name>
    <dbReference type="NCBI Taxonomy" id="1386089"/>
    <lineage>
        <taxon>Bacteria</taxon>
        <taxon>Bacillati</taxon>
        <taxon>Actinomycetota</taxon>
        <taxon>Actinomycetes</taxon>
        <taxon>Micrococcales</taxon>
        <taxon>Intrasporangiaceae</taxon>
        <taxon>Intrasporangium</taxon>
    </lineage>
</organism>
<accession>W9GDE3</accession>
<dbReference type="SMART" id="SM00014">
    <property type="entry name" value="acidPPc"/>
    <property type="match status" value="1"/>
</dbReference>
<comment type="caution">
    <text evidence="4">The sequence shown here is derived from an EMBL/GenBank/DDBJ whole genome shotgun (WGS) entry which is preliminary data.</text>
</comment>
<evidence type="ECO:0000259" key="3">
    <source>
        <dbReference type="SMART" id="SM00014"/>
    </source>
</evidence>
<dbReference type="Proteomes" id="UP000019489">
    <property type="component" value="Unassembled WGS sequence"/>
</dbReference>
<reference evidence="4 5" key="1">
    <citation type="submission" date="2013-08" db="EMBL/GenBank/DDBJ databases">
        <title>Intrasporangium oryzae NRRL B-24470.</title>
        <authorList>
            <person name="Liu H."/>
            <person name="Wang G."/>
        </authorList>
    </citation>
    <scope>NUCLEOTIDE SEQUENCE [LARGE SCALE GENOMIC DNA]</scope>
    <source>
        <strain evidence="4 5">NRRL B-24470</strain>
    </source>
</reference>
<dbReference type="PANTHER" id="PTHR14969">
    <property type="entry name" value="SPHINGOSINE-1-PHOSPHATE PHOSPHOHYDROLASE"/>
    <property type="match status" value="1"/>
</dbReference>
<keyword evidence="2" id="KW-0812">Transmembrane</keyword>
<protein>
    <submittedName>
        <fullName evidence="4">Phosphoesterase PA-phosphatase</fullName>
    </submittedName>
</protein>
<feature type="compositionally biased region" description="Low complexity" evidence="1">
    <location>
        <begin position="218"/>
        <end position="229"/>
    </location>
</feature>
<feature type="transmembrane region" description="Helical" evidence="2">
    <location>
        <begin position="184"/>
        <end position="205"/>
    </location>
</feature>
<evidence type="ECO:0000256" key="2">
    <source>
        <dbReference type="SAM" id="Phobius"/>
    </source>
</evidence>
<dbReference type="SUPFAM" id="SSF48317">
    <property type="entry name" value="Acid phosphatase/Vanadium-dependent haloperoxidase"/>
    <property type="match status" value="1"/>
</dbReference>
<feature type="transmembrane region" description="Helical" evidence="2">
    <location>
        <begin position="64"/>
        <end position="81"/>
    </location>
</feature>
<keyword evidence="2" id="KW-0472">Membrane</keyword>
<dbReference type="Pfam" id="PF01569">
    <property type="entry name" value="PAP2"/>
    <property type="match status" value="1"/>
</dbReference>
<dbReference type="AlphaFoldDB" id="W9GDE3"/>
<dbReference type="OrthoDB" id="5289372at2"/>
<dbReference type="eggNOG" id="COG0671">
    <property type="taxonomic scope" value="Bacteria"/>
</dbReference>
<dbReference type="InterPro" id="IPR000326">
    <property type="entry name" value="PAP2/HPO"/>
</dbReference>
<proteinExistence type="predicted"/>
<dbReference type="EMBL" id="AWSA01000003">
    <property type="protein sequence ID" value="EWT03237.1"/>
    <property type="molecule type" value="Genomic_DNA"/>
</dbReference>
<dbReference type="Gene3D" id="1.20.144.10">
    <property type="entry name" value="Phosphatidic acid phosphatase type 2/haloperoxidase"/>
    <property type="match status" value="1"/>
</dbReference>
<keyword evidence="2" id="KW-1133">Transmembrane helix</keyword>
<feature type="transmembrane region" description="Helical" evidence="2">
    <location>
        <begin position="88"/>
        <end position="104"/>
    </location>
</feature>
<dbReference type="InterPro" id="IPR036938">
    <property type="entry name" value="PAP2/HPO_sf"/>
</dbReference>
<keyword evidence="5" id="KW-1185">Reference proteome</keyword>
<dbReference type="STRING" id="1386089.N865_18580"/>
<evidence type="ECO:0000313" key="5">
    <source>
        <dbReference type="Proteomes" id="UP000019489"/>
    </source>
</evidence>
<feature type="domain" description="Phosphatidic acid phosphatase type 2/haloperoxidase" evidence="3">
    <location>
        <begin position="84"/>
        <end position="199"/>
    </location>
</feature>
<feature type="region of interest" description="Disordered" evidence="1">
    <location>
        <begin position="208"/>
        <end position="229"/>
    </location>
</feature>
<evidence type="ECO:0000256" key="1">
    <source>
        <dbReference type="SAM" id="MobiDB-lite"/>
    </source>
</evidence>
<dbReference type="PATRIC" id="fig|1386089.3.peg.338"/>